<evidence type="ECO:0000313" key="3">
    <source>
        <dbReference type="Proteomes" id="UP000184233"/>
    </source>
</evidence>
<evidence type="ECO:0000256" key="1">
    <source>
        <dbReference type="SAM" id="MobiDB-lite"/>
    </source>
</evidence>
<feature type="region of interest" description="Disordered" evidence="1">
    <location>
        <begin position="911"/>
        <end position="939"/>
    </location>
</feature>
<comment type="caution">
    <text evidence="2">The sequence shown here is derived from an EMBL/GenBank/DDBJ whole genome shotgun (WGS) entry which is preliminary data.</text>
</comment>
<name>A0A1M3KYX1_9BACT</name>
<feature type="compositionally biased region" description="Basic and acidic residues" evidence="1">
    <location>
        <begin position="1752"/>
        <end position="1762"/>
    </location>
</feature>
<feature type="region of interest" description="Disordered" evidence="1">
    <location>
        <begin position="1689"/>
        <end position="1762"/>
    </location>
</feature>
<accession>A0A1M3KYX1</accession>
<organism evidence="2 3">
    <name type="scientific">Candidatus Kapaibacterium thiocyanatum</name>
    <dbReference type="NCBI Taxonomy" id="1895771"/>
    <lineage>
        <taxon>Bacteria</taxon>
        <taxon>Pseudomonadati</taxon>
        <taxon>Candidatus Kapaibacteriota</taxon>
        <taxon>Candidatus Kapaibacteriia</taxon>
        <taxon>Candidatus Kapaibacteriales</taxon>
        <taxon>Candidatus Kapaibacteriaceae</taxon>
        <taxon>Candidatus Kapaibacterium</taxon>
    </lineage>
</organism>
<protein>
    <submittedName>
        <fullName evidence="2">Uncharacterized protein</fullName>
    </submittedName>
</protein>
<dbReference type="STRING" id="1895771.BGO89_06860"/>
<sequence>MMGAMTISPRRPTANAPLSDLSDLSPMASLIVCVARSYAATRFVESAKNNRDVWTDELWSCYHPYGNYGSYCVVGAYAIIRTAFDLAARSGTACIHGFPTRPAAGSGNRERTLYGNVYRTLMEIERAGIVPTGREPEVGAMFCRASNDAGHNHAGIVIETPMTDAHYITTVEANTTVSGGSGNPKAFVTVTYSRAAYERYVSRPFTKSGDAARNYAGAAIAGWRFVYFHRMCNLAAMPVIPEGYRACLGVDIVCEVSRLPVPSPPACDIMTPPPAAPDDDQYQDWQLFSNVYPRTLPNGTVQTRPGANDAQVSPDGCWVRYKRGVSLLPPDAAPPTDAPPCKETFLLKSACDPHDGQGPRTVLRFATTDGVVTPQDLRDYGVCEALMSSVITRNDHMGRGYSQRAKAVYDYVPMIRLDNCNAFILSESSEMFRIFEQFSLWGPNPRIVSIDRTRFSDGTGGGWAERLGRWLHPEGPKMFFPESSLDGVLDRQGSYYAMYVLRGIGFNQKRLDARDPFYSYKFGDISENGFDISLFDLLLEWDKRAKDRAGQNLVIVWRGDPITVWDAVRGPLRVISGLIPGVGPIFNVVSTTIDTIRAAQGTAIDVAFTLTNGIAAALGSGVLGEKPFGVDASVFRDIQSTSQRANAVYRTLQASRGQSGLQAALAVAREFGRQFPEVTSAVQREFADEERWIRNAASEVDRWWNGALGDVRSTVHGIADSWSAQAMGSLISLQQGVESTFAHLVADATSITKSATQIPYVQELLLTKASASLLALVPGVNKVAGNILKVADIFRQDVTDAVVHSALAGLATGKQVIDGALDGLVLSSLLNKADDFARRGWDFSLPITMQKDKAECFAHEVRVVTGLECCTPKKYVCGSCVDPKTLAPCPPEQYRDSDGCCVERPVLPNSGADAPGTTGGGERTGTGPGVGPGAGPMGRDDQGIPRYDGPIPARGPDVLPSCIRVTSGVYRYCPPPYCGVRPGSEARPVPQTQGTEQATIQLTNSNGGAFELRATRSVGTLQWGQFEARAMQPSGNGWVPSPTMFQAVDTRSIIAGTVMSPEMFEAMRVGQRAEPVRAGLSDIQTLPGGGPLPAIERAMQQLDVPSGPKDASTLPMDARESAVLPSCTVMYEARYSDVPYPQWHALIGARWTEIVDCCPRTDDGCCQETSRELAELRRAVGEATAEARQTRTLVTAIREQQQAMSEQQRNLSLDVQKIMEGVLRCGAGEKVDVSDIRRDLAFIRSQLPMQPTQYDDAALLVRIGDLERAVRELRIPGTYDDAALRRDIMDLKRVVEARCQQCETRNYDPRFDSIEAMIRAIVLPPPVVLQGGTPAVQAAVDYRPYFESVQRTLAEIRTATGTNYDETFRELSTLIGQMPKVCPSCRDIDLAPILAVLARIEQNTLRNYDSEFAAIRQLITAMKNDGVRDYDARFDELERRIAAIRVAESRDYTDRFSRLDTALDAIRTALPKGTYDDYFTAIQRSLDAILVRPSQDTPAAGQEKAAQNCDYRWDEVVRLLGEIRTLAFSREGPARADSFAAYMATLEKLIGEATTRVTTAVDYRYDDVTRLVQGLRAEMASRPDCPVPPTDPRLDEITRLLLELQSTSAMMTTSIRKSQEDLTLLRENAAKMDTAYARHIDELRTAIRTTGGTTDILQALERAQAEWRYQQARYEEEIAGLNRHLDDVRESMQKLPSSSLPPLRPMPPTEPPYKPTEPPYKSTEPPYKPTEPPYKSTEPPYKPGTQPPPPRRPVERTRTYEGRECEDCPTLVERHERYVYGPLPAGTQRANDECEEPCA</sequence>
<feature type="compositionally biased region" description="Pro residues" evidence="1">
    <location>
        <begin position="1740"/>
        <end position="1751"/>
    </location>
</feature>
<dbReference type="Proteomes" id="UP000184233">
    <property type="component" value="Unassembled WGS sequence"/>
</dbReference>
<proteinExistence type="predicted"/>
<feature type="compositionally biased region" description="Pro residues" evidence="1">
    <location>
        <begin position="1702"/>
        <end position="1718"/>
    </location>
</feature>
<dbReference type="EMBL" id="MKVH01000021">
    <property type="protein sequence ID" value="OJX57686.1"/>
    <property type="molecule type" value="Genomic_DNA"/>
</dbReference>
<reference evidence="2 3" key="1">
    <citation type="submission" date="2016-09" db="EMBL/GenBank/DDBJ databases">
        <title>Genome-resolved meta-omics ties microbial dynamics to process performance in biotechnology for thiocyanate degradation.</title>
        <authorList>
            <person name="Kantor R.S."/>
            <person name="Huddy R.J."/>
            <person name="Iyer R."/>
            <person name="Thomas B.C."/>
            <person name="Brown C.T."/>
            <person name="Anantharaman K."/>
            <person name="Tringe S."/>
            <person name="Hettich R.L."/>
            <person name="Harrison S.T."/>
            <person name="Banfield J.F."/>
        </authorList>
    </citation>
    <scope>NUCLEOTIDE SEQUENCE [LARGE SCALE GENOMIC DNA]</scope>
    <source>
        <strain evidence="2">59-99</strain>
    </source>
</reference>
<evidence type="ECO:0000313" key="2">
    <source>
        <dbReference type="EMBL" id="OJX57686.1"/>
    </source>
</evidence>
<gene>
    <name evidence="2" type="ORF">BGO89_06860</name>
</gene>
<feature type="compositionally biased region" description="Gly residues" evidence="1">
    <location>
        <begin position="917"/>
        <end position="936"/>
    </location>
</feature>